<dbReference type="SUPFAM" id="SSF56281">
    <property type="entry name" value="Metallo-hydrolase/oxidoreductase"/>
    <property type="match status" value="1"/>
</dbReference>
<keyword evidence="5 10" id="KW-0472">Membrane</keyword>
<dbReference type="EMBL" id="BMLN01000003">
    <property type="protein sequence ID" value="GGN96928.1"/>
    <property type="molecule type" value="Genomic_DNA"/>
</dbReference>
<dbReference type="InterPro" id="IPR004477">
    <property type="entry name" value="ComEC_N"/>
</dbReference>
<evidence type="ECO:0000256" key="8">
    <source>
        <dbReference type="ARBA" id="ARBA00048505"/>
    </source>
</evidence>
<dbReference type="PANTHER" id="PTHR30619">
    <property type="entry name" value="DNA INTERNALIZATION/COMPETENCE PROTEIN COMEC/REC2"/>
    <property type="match status" value="1"/>
</dbReference>
<proteinExistence type="predicted"/>
<feature type="transmembrane region" description="Helical" evidence="10">
    <location>
        <begin position="302"/>
        <end position="321"/>
    </location>
</feature>
<feature type="transmembrane region" description="Helical" evidence="10">
    <location>
        <begin position="53"/>
        <end position="69"/>
    </location>
</feature>
<evidence type="ECO:0000256" key="10">
    <source>
        <dbReference type="SAM" id="Phobius"/>
    </source>
</evidence>
<dbReference type="Gene3D" id="3.60.15.10">
    <property type="entry name" value="Ribonuclease Z/Hydroxyacylglutathione hydrolase-like"/>
    <property type="match status" value="1"/>
</dbReference>
<dbReference type="Pfam" id="PF03772">
    <property type="entry name" value="Competence"/>
    <property type="match status" value="1"/>
</dbReference>
<reference evidence="13" key="1">
    <citation type="journal article" date="2019" name="Int. J. Syst. Evol. Microbiol.">
        <title>The Global Catalogue of Microorganisms (GCM) 10K type strain sequencing project: providing services to taxonomists for standard genome sequencing and annotation.</title>
        <authorList>
            <consortium name="The Broad Institute Genomics Platform"/>
            <consortium name="The Broad Institute Genome Sequencing Center for Infectious Disease"/>
            <person name="Wu L."/>
            <person name="Ma J."/>
        </authorList>
    </citation>
    <scope>NUCLEOTIDE SEQUENCE [LARGE SCALE GENOMIC DNA]</scope>
    <source>
        <strain evidence="13">CGMCC 1.6964</strain>
    </source>
</reference>
<keyword evidence="2" id="KW-1003">Cell membrane</keyword>
<dbReference type="PANTHER" id="PTHR30619:SF1">
    <property type="entry name" value="RECOMBINATION PROTEIN 2"/>
    <property type="match status" value="1"/>
</dbReference>
<keyword evidence="3 10" id="KW-0812">Transmembrane</keyword>
<comment type="subcellular location">
    <subcellularLocation>
        <location evidence="1">Cell membrane</location>
        <topology evidence="1">Multi-pass membrane protein</topology>
    </subcellularLocation>
</comment>
<evidence type="ECO:0000256" key="6">
    <source>
        <dbReference type="ARBA" id="ARBA00034221"/>
    </source>
</evidence>
<comment type="caution">
    <text evidence="12">The sequence shown here is derived from an EMBL/GenBank/DDBJ whole genome shotgun (WGS) entry which is preliminary data.</text>
</comment>
<feature type="transmembrane region" description="Helical" evidence="10">
    <location>
        <begin position="29"/>
        <end position="46"/>
    </location>
</feature>
<accession>A0ABQ2KYB5</accession>
<feature type="transmembrane region" description="Helical" evidence="10">
    <location>
        <begin position="652"/>
        <end position="669"/>
    </location>
</feature>
<comment type="catalytic activity">
    <reaction evidence="8">
        <text>3',5'-cyclic UMP + H2O = UMP + H(+)</text>
        <dbReference type="Rhea" id="RHEA:70575"/>
        <dbReference type="ChEBI" id="CHEBI:15377"/>
        <dbReference type="ChEBI" id="CHEBI:15378"/>
        <dbReference type="ChEBI" id="CHEBI:57865"/>
        <dbReference type="ChEBI" id="CHEBI:184387"/>
    </reaction>
    <physiologicalReaction direction="left-to-right" evidence="8">
        <dbReference type="Rhea" id="RHEA:70576"/>
    </physiologicalReaction>
</comment>
<dbReference type="Pfam" id="PF00753">
    <property type="entry name" value="Lactamase_B"/>
    <property type="match status" value="1"/>
</dbReference>
<evidence type="ECO:0000256" key="7">
    <source>
        <dbReference type="ARBA" id="ARBA00034301"/>
    </source>
</evidence>
<evidence type="ECO:0000256" key="4">
    <source>
        <dbReference type="ARBA" id="ARBA00022989"/>
    </source>
</evidence>
<evidence type="ECO:0000256" key="5">
    <source>
        <dbReference type="ARBA" id="ARBA00023136"/>
    </source>
</evidence>
<feature type="domain" description="Metallo-beta-lactamase" evidence="11">
    <location>
        <begin position="686"/>
        <end position="909"/>
    </location>
</feature>
<gene>
    <name evidence="12" type="ORF">GCM10010969_14340</name>
</gene>
<evidence type="ECO:0000256" key="1">
    <source>
        <dbReference type="ARBA" id="ARBA00004651"/>
    </source>
</evidence>
<name>A0ABQ2KYB5_9BACL</name>
<feature type="transmembrane region" description="Helical" evidence="10">
    <location>
        <begin position="370"/>
        <end position="388"/>
    </location>
</feature>
<feature type="transmembrane region" description="Helical" evidence="10">
    <location>
        <begin position="394"/>
        <end position="413"/>
    </location>
</feature>
<sequence length="966" mass="104466">MNRRPLVVFTVCWLAGTAAAHLYGGLQLTAVLAGLTFIWFAAAAFAQLPLKRLLIFGLALWLAAGYGTFRDIRSLSILPEVLGVQEEGGYPGVRLEGKMAGPAKIDGDLAMFEMDLERVFDRMGTQSSQKTEADEENLRSAAVGADGTSRTDIPGNHDNNESITLRRSEKIIVRVKLAAEEEQDVATSWKRGDRLIVSADLELPAEARNFGAFDYRSYLREKRIYWIAKAGGASSVETADHAEDKFLLLRHRDDLREFLADKLSELYPGVGAGYMQGLLLGLRDGLDPDTYQNFVRLGMTHVLAISGMHVGLYVGAVLLLLRRTGVTKESSLIAALCAIPPYVLLTGASPSAVRAGLMSMIGLYAARRGWLKDGLHILCLAALLMLLWEPSYLTAISFQLSFVVTAGIILLVRPMQRILFFLPKTIAAAAAISLVADLVSFPLGIYYFNQYPLLGLAANLLLVPLISLVSIPCGAVSLLLSTFWMQGAEWTAYPVRLINAAVFWCADGGGSIRWARTIWASPSPGWIMLYEAALFSGIFLLAALLRARRPDPSAFAEADVQGQVASPGSAAALGLGGDTVPLGSHTRVPRMRAHAGGPRAGARPGRFAAFAAAASHAAASLGGAPSGAAPPRTHAVRYGGLPDSRRNRLRPLYAAAAFIVLGGLLTAAYQPRPSSAGLVQMLDVGQGDSILITTPEGRNLLVDGGGTVRFERPGEEWRRRLDPYEVGRDVVVPLLKKRGVQRLDAVILTHGDRDHYGGLLAVLDEIPTDRLIMNGTRSGGEDLDRLLASALKFGAEVYAPRDGDLWNPDERTILEFLNPSGTFAGLLPQLKEQNEYSVVFRMEMNGHSFLFTGDIGESAEQDILSRLDERGERGRVEVLKVGHHGSKGSSSESWIRRWSPALSLISVGANNTYGHPSDTVIERLNDIGSVIHRTDLDGEIQVEVPLGQALQTRTKLGKGKNDIAAE</sequence>
<comment type="function">
    <text evidence="7">Counteracts the endogenous Pycsar antiviral defense system. Phosphodiesterase that enables metal-dependent hydrolysis of host cyclic nucleotide Pycsar defense signals such as cCMP and cUMP.</text>
</comment>
<feature type="transmembrane region" description="Helical" evidence="10">
    <location>
        <begin position="425"/>
        <end position="448"/>
    </location>
</feature>
<feature type="transmembrane region" description="Helical" evidence="10">
    <location>
        <begin position="527"/>
        <end position="545"/>
    </location>
</feature>
<comment type="catalytic activity">
    <reaction evidence="6">
        <text>3',5'-cyclic CMP + H2O = CMP + H(+)</text>
        <dbReference type="Rhea" id="RHEA:72675"/>
        <dbReference type="ChEBI" id="CHEBI:15377"/>
        <dbReference type="ChEBI" id="CHEBI:15378"/>
        <dbReference type="ChEBI" id="CHEBI:58003"/>
        <dbReference type="ChEBI" id="CHEBI:60377"/>
    </reaction>
    <physiologicalReaction direction="left-to-right" evidence="6">
        <dbReference type="Rhea" id="RHEA:72676"/>
    </physiologicalReaction>
</comment>
<dbReference type="CDD" id="cd07731">
    <property type="entry name" value="ComA-like_MBL-fold"/>
    <property type="match status" value="1"/>
</dbReference>
<dbReference type="InterPro" id="IPR025405">
    <property type="entry name" value="DUF4131"/>
</dbReference>
<dbReference type="Pfam" id="PF13567">
    <property type="entry name" value="DUF4131"/>
    <property type="match status" value="1"/>
</dbReference>
<evidence type="ECO:0000259" key="11">
    <source>
        <dbReference type="SMART" id="SM00849"/>
    </source>
</evidence>
<keyword evidence="13" id="KW-1185">Reference proteome</keyword>
<dbReference type="NCBIfam" id="TIGR00360">
    <property type="entry name" value="ComEC_N-term"/>
    <property type="match status" value="1"/>
</dbReference>
<feature type="transmembrane region" description="Helical" evidence="10">
    <location>
        <begin position="460"/>
        <end position="485"/>
    </location>
</feature>
<dbReference type="InterPro" id="IPR035681">
    <property type="entry name" value="ComA-like_MBL"/>
</dbReference>
<dbReference type="RefSeq" id="WP_018975748.1">
    <property type="nucleotide sequence ID" value="NZ_BMLN01000003.1"/>
</dbReference>
<keyword evidence="4 10" id="KW-1133">Transmembrane helix</keyword>
<feature type="transmembrane region" description="Helical" evidence="10">
    <location>
        <begin position="497"/>
        <end position="515"/>
    </location>
</feature>
<dbReference type="Proteomes" id="UP000606653">
    <property type="component" value="Unassembled WGS sequence"/>
</dbReference>
<dbReference type="InterPro" id="IPR036866">
    <property type="entry name" value="RibonucZ/Hydroxyglut_hydro"/>
</dbReference>
<organism evidence="12 13">
    <name type="scientific">Saccharibacillus kuerlensis</name>
    <dbReference type="NCBI Taxonomy" id="459527"/>
    <lineage>
        <taxon>Bacteria</taxon>
        <taxon>Bacillati</taxon>
        <taxon>Bacillota</taxon>
        <taxon>Bacilli</taxon>
        <taxon>Bacillales</taxon>
        <taxon>Paenibacillaceae</taxon>
        <taxon>Saccharibacillus</taxon>
    </lineage>
</organism>
<evidence type="ECO:0000256" key="9">
    <source>
        <dbReference type="SAM" id="MobiDB-lite"/>
    </source>
</evidence>
<evidence type="ECO:0000256" key="3">
    <source>
        <dbReference type="ARBA" id="ARBA00022692"/>
    </source>
</evidence>
<evidence type="ECO:0000256" key="2">
    <source>
        <dbReference type="ARBA" id="ARBA00022475"/>
    </source>
</evidence>
<evidence type="ECO:0000313" key="13">
    <source>
        <dbReference type="Proteomes" id="UP000606653"/>
    </source>
</evidence>
<dbReference type="SMART" id="SM00849">
    <property type="entry name" value="Lactamase_B"/>
    <property type="match status" value="1"/>
</dbReference>
<protein>
    <recommendedName>
        <fullName evidence="11">Metallo-beta-lactamase domain-containing protein</fullName>
    </recommendedName>
</protein>
<dbReference type="InterPro" id="IPR052159">
    <property type="entry name" value="Competence_DNA_uptake"/>
</dbReference>
<dbReference type="InterPro" id="IPR001279">
    <property type="entry name" value="Metallo-B-lactamas"/>
</dbReference>
<feature type="region of interest" description="Disordered" evidence="9">
    <location>
        <begin position="123"/>
        <end position="161"/>
    </location>
</feature>
<evidence type="ECO:0000313" key="12">
    <source>
        <dbReference type="EMBL" id="GGN96928.1"/>
    </source>
</evidence>